<dbReference type="SUPFAM" id="SSF51735">
    <property type="entry name" value="NAD(P)-binding Rossmann-fold domains"/>
    <property type="match status" value="1"/>
</dbReference>
<keyword evidence="2" id="KW-0521">NADP</keyword>
<dbReference type="InterPro" id="IPR002347">
    <property type="entry name" value="SDR_fam"/>
</dbReference>
<dbReference type="PRINTS" id="PR00081">
    <property type="entry name" value="GDHRDH"/>
</dbReference>
<proteinExistence type="inferred from homology"/>
<dbReference type="Pfam" id="PF00106">
    <property type="entry name" value="adh_short"/>
    <property type="match status" value="1"/>
</dbReference>
<evidence type="ECO:0000313" key="5">
    <source>
        <dbReference type="EMBL" id="KAK2770971.1"/>
    </source>
</evidence>
<dbReference type="PROSITE" id="PS00061">
    <property type="entry name" value="ADH_SHORT"/>
    <property type="match status" value="1"/>
</dbReference>
<dbReference type="GO" id="GO:0048038">
    <property type="term" value="F:quinone binding"/>
    <property type="evidence" value="ECO:0007669"/>
    <property type="project" value="TreeGrafter"/>
</dbReference>
<dbReference type="PANTHER" id="PTHR42760">
    <property type="entry name" value="SHORT-CHAIN DEHYDROGENASES/REDUCTASES FAMILY MEMBER"/>
    <property type="match status" value="1"/>
</dbReference>
<accession>A0AAE0DA29</accession>
<sequence>MLHTYNLPGEPNPRTEPADTNTELRAESMVVVFIPPTAWANTSKGLTRVRFRPQIRNRIRCSQGCPVIVTGSGGGLGKSIAEAYLAAGANVVISDINQSRIDAVAAEYRDTYAGRLHAIAVDVTSEASVAALVQGAVDRFGRLDVLVNNAGVMDKFDPAGECAKDTWDSVLAVNLTGPFLATKAAVNQFLAQGATSASGGPPGLIINIGSNASFRGLCSGVAYTASKHGLMAVTKNTAGFYGDKGIYSIALLLGGMDTTNIMDAFATGVNQEGMMKTVTAQPEYKRGETGLDPAAVAKYCIFLTDKDIASSANGSCITFNKNWPYA</sequence>
<organism evidence="5 6">
    <name type="scientific">Colletotrichum kahawae</name>
    <name type="common">Coffee berry disease fungus</name>
    <dbReference type="NCBI Taxonomy" id="34407"/>
    <lineage>
        <taxon>Eukaryota</taxon>
        <taxon>Fungi</taxon>
        <taxon>Dikarya</taxon>
        <taxon>Ascomycota</taxon>
        <taxon>Pezizomycotina</taxon>
        <taxon>Sordariomycetes</taxon>
        <taxon>Hypocreomycetidae</taxon>
        <taxon>Glomerellales</taxon>
        <taxon>Glomerellaceae</taxon>
        <taxon>Colletotrichum</taxon>
        <taxon>Colletotrichum gloeosporioides species complex</taxon>
    </lineage>
</organism>
<dbReference type="GO" id="GO:0016616">
    <property type="term" value="F:oxidoreductase activity, acting on the CH-OH group of donors, NAD or NADP as acceptor"/>
    <property type="evidence" value="ECO:0007669"/>
    <property type="project" value="TreeGrafter"/>
</dbReference>
<dbReference type="CDD" id="cd05233">
    <property type="entry name" value="SDR_c"/>
    <property type="match status" value="1"/>
</dbReference>
<comment type="similarity">
    <text evidence="1 3">Belongs to the short-chain dehydrogenases/reductases (SDR) family.</text>
</comment>
<dbReference type="Proteomes" id="UP001281614">
    <property type="component" value="Unassembled WGS sequence"/>
</dbReference>
<evidence type="ECO:0000313" key="6">
    <source>
        <dbReference type="Proteomes" id="UP001281614"/>
    </source>
</evidence>
<evidence type="ECO:0000256" key="4">
    <source>
        <dbReference type="SAM" id="MobiDB-lite"/>
    </source>
</evidence>
<dbReference type="EMBL" id="VYYT01000088">
    <property type="protein sequence ID" value="KAK2770971.1"/>
    <property type="molecule type" value="Genomic_DNA"/>
</dbReference>
<dbReference type="PANTHER" id="PTHR42760:SF127">
    <property type="entry name" value="3-KETOACYL-ACYL CARRIER PROTEIN REDUCTASE-RELATED"/>
    <property type="match status" value="1"/>
</dbReference>
<keyword evidence="6" id="KW-1185">Reference proteome</keyword>
<dbReference type="AlphaFoldDB" id="A0AAE0DA29"/>
<dbReference type="PRINTS" id="PR00080">
    <property type="entry name" value="SDRFAMILY"/>
</dbReference>
<name>A0AAE0DA29_COLKA</name>
<evidence type="ECO:0000256" key="3">
    <source>
        <dbReference type="RuleBase" id="RU000363"/>
    </source>
</evidence>
<dbReference type="GO" id="GO:0006633">
    <property type="term" value="P:fatty acid biosynthetic process"/>
    <property type="evidence" value="ECO:0007669"/>
    <property type="project" value="TreeGrafter"/>
</dbReference>
<comment type="caution">
    <text evidence="5">The sequence shown here is derived from an EMBL/GenBank/DDBJ whole genome shotgun (WGS) entry which is preliminary data.</text>
</comment>
<reference evidence="5" key="1">
    <citation type="submission" date="2023-02" db="EMBL/GenBank/DDBJ databases">
        <title>Colletotrichum kahawae CIFC_Que2 genome sequencing and assembly.</title>
        <authorList>
            <person name="Baroncelli R."/>
        </authorList>
    </citation>
    <scope>NUCLEOTIDE SEQUENCE</scope>
    <source>
        <strain evidence="5">CIFC_Que2</strain>
    </source>
</reference>
<dbReference type="InterPro" id="IPR020904">
    <property type="entry name" value="Sc_DH/Rdtase_CS"/>
</dbReference>
<protein>
    <submittedName>
        <fullName evidence="5">Short chain dehydrogenase</fullName>
    </submittedName>
</protein>
<feature type="region of interest" description="Disordered" evidence="4">
    <location>
        <begin position="1"/>
        <end position="20"/>
    </location>
</feature>
<evidence type="ECO:0000256" key="1">
    <source>
        <dbReference type="ARBA" id="ARBA00006484"/>
    </source>
</evidence>
<evidence type="ECO:0000256" key="2">
    <source>
        <dbReference type="ARBA" id="ARBA00022857"/>
    </source>
</evidence>
<gene>
    <name evidence="5" type="ORF">CKAH01_14543</name>
</gene>
<dbReference type="Gene3D" id="3.40.50.720">
    <property type="entry name" value="NAD(P)-binding Rossmann-like Domain"/>
    <property type="match status" value="1"/>
</dbReference>
<dbReference type="InterPro" id="IPR036291">
    <property type="entry name" value="NAD(P)-bd_dom_sf"/>
</dbReference>